<evidence type="ECO:0000313" key="1">
    <source>
        <dbReference type="EMBL" id="MFC6953755.1"/>
    </source>
</evidence>
<sequence>MSSSNDTNSGTATETITNQEMIRLLNEPVTMTVSTTLYGFNALLSGLEVVSELEMEQGDVKKAINTLMFLSSIEDENPDIHAKYQTIIEYVQNDSIEMVEGNETLELVPTDDEEDAEEQ</sequence>
<name>A0ABD5VE17_9EURY</name>
<proteinExistence type="predicted"/>
<reference evidence="1 2" key="1">
    <citation type="journal article" date="2019" name="Int. J. Syst. Evol. Microbiol.">
        <title>The Global Catalogue of Microorganisms (GCM) 10K type strain sequencing project: providing services to taxonomists for standard genome sequencing and annotation.</title>
        <authorList>
            <consortium name="The Broad Institute Genomics Platform"/>
            <consortium name="The Broad Institute Genome Sequencing Center for Infectious Disease"/>
            <person name="Wu L."/>
            <person name="Ma J."/>
        </authorList>
    </citation>
    <scope>NUCLEOTIDE SEQUENCE [LARGE SCALE GENOMIC DNA]</scope>
    <source>
        <strain evidence="1 2">GX26</strain>
    </source>
</reference>
<keyword evidence="2" id="KW-1185">Reference proteome</keyword>
<comment type="caution">
    <text evidence="1">The sequence shown here is derived from an EMBL/GenBank/DDBJ whole genome shotgun (WGS) entry which is preliminary data.</text>
</comment>
<organism evidence="1 2">
    <name type="scientific">Halorubellus litoreus</name>
    <dbReference type="NCBI Taxonomy" id="755308"/>
    <lineage>
        <taxon>Archaea</taxon>
        <taxon>Methanobacteriati</taxon>
        <taxon>Methanobacteriota</taxon>
        <taxon>Stenosarchaea group</taxon>
        <taxon>Halobacteria</taxon>
        <taxon>Halobacteriales</taxon>
        <taxon>Halorubellaceae</taxon>
        <taxon>Halorubellus</taxon>
    </lineage>
</organism>
<dbReference type="EMBL" id="JBHSXN010000002">
    <property type="protein sequence ID" value="MFC6953755.1"/>
    <property type="molecule type" value="Genomic_DNA"/>
</dbReference>
<dbReference type="AlphaFoldDB" id="A0ABD5VE17"/>
<dbReference type="Proteomes" id="UP001596395">
    <property type="component" value="Unassembled WGS sequence"/>
</dbReference>
<evidence type="ECO:0000313" key="2">
    <source>
        <dbReference type="Proteomes" id="UP001596395"/>
    </source>
</evidence>
<gene>
    <name evidence="1" type="ORF">ACFQGB_12860</name>
</gene>
<protein>
    <submittedName>
        <fullName evidence="1">Uncharacterized protein</fullName>
    </submittedName>
</protein>
<accession>A0ABD5VE17</accession>
<dbReference type="RefSeq" id="WP_336350708.1">
    <property type="nucleotide sequence ID" value="NZ_JAZAQL010000002.1"/>
</dbReference>